<feature type="compositionally biased region" description="Polar residues" evidence="1">
    <location>
        <begin position="36"/>
        <end position="48"/>
    </location>
</feature>
<evidence type="ECO:0000313" key="3">
    <source>
        <dbReference type="Proteomes" id="UP000028990"/>
    </source>
</evidence>
<evidence type="ECO:0000256" key="1">
    <source>
        <dbReference type="SAM" id="MobiDB-lite"/>
    </source>
</evidence>
<feature type="compositionally biased region" description="Basic residues" evidence="1">
    <location>
        <begin position="58"/>
        <end position="70"/>
    </location>
</feature>
<dbReference type="AlphaFoldDB" id="A0A091CQN5"/>
<accession>A0A091CQN5</accession>
<name>A0A091CQN5_FUKDA</name>
<organism evidence="2 3">
    <name type="scientific">Fukomys damarensis</name>
    <name type="common">Damaraland mole rat</name>
    <name type="synonym">Cryptomys damarensis</name>
    <dbReference type="NCBI Taxonomy" id="885580"/>
    <lineage>
        <taxon>Eukaryota</taxon>
        <taxon>Metazoa</taxon>
        <taxon>Chordata</taxon>
        <taxon>Craniata</taxon>
        <taxon>Vertebrata</taxon>
        <taxon>Euteleostomi</taxon>
        <taxon>Mammalia</taxon>
        <taxon>Eutheria</taxon>
        <taxon>Euarchontoglires</taxon>
        <taxon>Glires</taxon>
        <taxon>Rodentia</taxon>
        <taxon>Hystricomorpha</taxon>
        <taxon>Bathyergidae</taxon>
        <taxon>Fukomys</taxon>
    </lineage>
</organism>
<proteinExistence type="predicted"/>
<dbReference type="Proteomes" id="UP000028990">
    <property type="component" value="Unassembled WGS sequence"/>
</dbReference>
<sequence>MESNFRPRRRLAIEPGPARLSRVSQLIAGEAPLGDFSSTPQKLGTPSSLPAVGPNLEKRRRVRDKQKLQHRQPVQRGYSWLTPTLPGQPEAPPNYAVVESEEELCGLIIPYPRPSDGHDHWTFELAMAGSSPQLRLQNGSLRDNP</sequence>
<feature type="region of interest" description="Disordered" evidence="1">
    <location>
        <begin position="32"/>
        <end position="93"/>
    </location>
</feature>
<evidence type="ECO:0000313" key="2">
    <source>
        <dbReference type="EMBL" id="KFO20457.1"/>
    </source>
</evidence>
<keyword evidence="3" id="KW-1185">Reference proteome</keyword>
<dbReference type="EMBL" id="KN124734">
    <property type="protein sequence ID" value="KFO20457.1"/>
    <property type="molecule type" value="Genomic_DNA"/>
</dbReference>
<reference evidence="2 3" key="1">
    <citation type="submission" date="2013-11" db="EMBL/GenBank/DDBJ databases">
        <title>The Damaraland mole rat (Fukomys damarensis) genome and evolution of African mole rats.</title>
        <authorList>
            <person name="Gladyshev V.N."/>
            <person name="Fang X."/>
        </authorList>
    </citation>
    <scope>NUCLEOTIDE SEQUENCE [LARGE SCALE GENOMIC DNA]</scope>
    <source>
        <tissue evidence="2">Liver</tissue>
    </source>
</reference>
<gene>
    <name evidence="2" type="ORF">H920_18168</name>
</gene>
<protein>
    <submittedName>
        <fullName evidence="2">Arrestin domain-containing protein 4</fullName>
    </submittedName>
</protein>